<dbReference type="GO" id="GO:0022857">
    <property type="term" value="F:transmembrane transporter activity"/>
    <property type="evidence" value="ECO:0007669"/>
    <property type="project" value="InterPro"/>
</dbReference>
<dbReference type="GO" id="GO:0005886">
    <property type="term" value="C:plasma membrane"/>
    <property type="evidence" value="ECO:0007669"/>
    <property type="project" value="UniProtKB-SubCell"/>
</dbReference>
<dbReference type="PANTHER" id="PTHR43124">
    <property type="entry name" value="PURINE EFFLUX PUMP PBUE"/>
    <property type="match status" value="1"/>
</dbReference>
<dbReference type="STRING" id="272569.rrnAC2836"/>
<dbReference type="eggNOG" id="arCOG00130">
    <property type="taxonomic scope" value="Archaea"/>
</dbReference>
<feature type="transmembrane region" description="Helical" evidence="6">
    <location>
        <begin position="335"/>
        <end position="355"/>
    </location>
</feature>
<feature type="transmembrane region" description="Helical" evidence="6">
    <location>
        <begin position="305"/>
        <end position="323"/>
    </location>
</feature>
<feature type="transmembrane region" description="Helical" evidence="6">
    <location>
        <begin position="282"/>
        <end position="299"/>
    </location>
</feature>
<keyword evidence="2" id="KW-1003">Cell membrane</keyword>
<dbReference type="PATRIC" id="fig|272569.17.peg.3409"/>
<gene>
    <name evidence="8" type="primary">dld</name>
    <name evidence="8" type="ordered locus">rrnAC2836</name>
</gene>
<dbReference type="PaxDb" id="272569-rrnAC2836"/>
<sequence length="452" mass="47366">MAVASQPRTLVRRVHAAVVWRVATSMGRCRSDSSACSAGVFRLRCVQVGKRMAAAEQLRQRVNAMRHGSPARMLLAVAAGWFLVLGMRFVVPAVLPTIRKEFVISNAEAGLAVTVLWLTYAAVQFPAGVLIDRIGERTLLVAAALLSGVGLLGYFFAPVFSLFLIATGAFGLGTGLYGPTRGTALSRTFDAREGTAFGVVMAAGSLGAAALPAIAAFVTTRYGWRLALASAAPLFMLVAGALWLSVSDRPTGESERSLRQDLRTVLTGFRNRRLVLSVSGKTLMLFAFQAVTAFLTTYLVTVRGLSQGTAGALLSVLFVGGALSQTVTGRLADRYGTPSVLTAVALVSTVPLVLIPSVRGVVPLAIVSGVIGVRMSVGPLANAYIVDTLPDTAEGTGWGLLRTGFFAISSLGSTAVGLLADQNLFALAFYGLAGLTLLAAGTFVVLPRRDRL</sequence>
<dbReference type="Pfam" id="PF07690">
    <property type="entry name" value="MFS_1"/>
    <property type="match status" value="1"/>
</dbReference>
<feature type="domain" description="Major facilitator superfamily (MFS) profile" evidence="7">
    <location>
        <begin position="73"/>
        <end position="451"/>
    </location>
</feature>
<dbReference type="InterPro" id="IPR036259">
    <property type="entry name" value="MFS_trans_sf"/>
</dbReference>
<reference evidence="8 9" key="1">
    <citation type="journal article" date="2004" name="Genome Res.">
        <title>Genome sequence of Haloarcula marismortui: a halophilic archaeon from the Dead Sea.</title>
        <authorList>
            <person name="Baliga N.S."/>
            <person name="Bonneau R."/>
            <person name="Facciotti M.T."/>
            <person name="Pan M."/>
            <person name="Glusman G."/>
            <person name="Deutsch E.W."/>
            <person name="Shannon P."/>
            <person name="Chiu Y."/>
            <person name="Weng R.S."/>
            <person name="Gan R.R."/>
            <person name="Hung P."/>
            <person name="Date S.V."/>
            <person name="Marcotte E."/>
            <person name="Hood L."/>
            <person name="Ng W.V."/>
        </authorList>
    </citation>
    <scope>NUCLEOTIDE SEQUENCE [LARGE SCALE GENOMIC DNA]</scope>
    <source>
        <strain evidence="9">ATCC 43049 / DSM 3752 / JCM 8966 / VKM B-1809</strain>
    </source>
</reference>
<dbReference type="SUPFAM" id="SSF103473">
    <property type="entry name" value="MFS general substrate transporter"/>
    <property type="match status" value="1"/>
</dbReference>
<evidence type="ECO:0000256" key="3">
    <source>
        <dbReference type="ARBA" id="ARBA00022692"/>
    </source>
</evidence>
<dbReference type="Gene3D" id="1.20.1250.20">
    <property type="entry name" value="MFS general substrate transporter like domains"/>
    <property type="match status" value="2"/>
</dbReference>
<evidence type="ECO:0000259" key="7">
    <source>
        <dbReference type="PROSITE" id="PS50850"/>
    </source>
</evidence>
<feature type="transmembrane region" description="Helical" evidence="6">
    <location>
        <begin position="425"/>
        <end position="446"/>
    </location>
</feature>
<dbReference type="AlphaFoldDB" id="Q5UYR4"/>
<evidence type="ECO:0000256" key="5">
    <source>
        <dbReference type="ARBA" id="ARBA00023136"/>
    </source>
</evidence>
<evidence type="ECO:0000313" key="8">
    <source>
        <dbReference type="EMBL" id="AAV47590.1"/>
    </source>
</evidence>
<evidence type="ECO:0000256" key="6">
    <source>
        <dbReference type="SAM" id="Phobius"/>
    </source>
</evidence>
<dbReference type="KEGG" id="hma:rrnAC2836"/>
<evidence type="ECO:0000256" key="2">
    <source>
        <dbReference type="ARBA" id="ARBA00022475"/>
    </source>
</evidence>
<feature type="transmembrane region" description="Helical" evidence="6">
    <location>
        <begin position="224"/>
        <end position="246"/>
    </location>
</feature>
<comment type="subcellular location">
    <subcellularLocation>
        <location evidence="1">Cell membrane</location>
        <topology evidence="1">Multi-pass membrane protein</topology>
    </subcellularLocation>
</comment>
<evidence type="ECO:0000256" key="1">
    <source>
        <dbReference type="ARBA" id="ARBA00004651"/>
    </source>
</evidence>
<dbReference type="EnsemblBacteria" id="AAV47590">
    <property type="protein sequence ID" value="AAV47590"/>
    <property type="gene ID" value="rrnAC2836"/>
</dbReference>
<dbReference type="InterPro" id="IPR020846">
    <property type="entry name" value="MFS_dom"/>
</dbReference>
<evidence type="ECO:0000313" key="9">
    <source>
        <dbReference type="Proteomes" id="UP000001169"/>
    </source>
</evidence>
<dbReference type="Proteomes" id="UP000001169">
    <property type="component" value="Chromosome I"/>
</dbReference>
<evidence type="ECO:0000256" key="4">
    <source>
        <dbReference type="ARBA" id="ARBA00022989"/>
    </source>
</evidence>
<keyword evidence="3 6" id="KW-0812">Transmembrane</keyword>
<feature type="transmembrane region" description="Helical" evidence="6">
    <location>
        <begin position="111"/>
        <end position="131"/>
    </location>
</feature>
<dbReference type="PROSITE" id="PS50850">
    <property type="entry name" value="MFS"/>
    <property type="match status" value="1"/>
</dbReference>
<dbReference type="EMBL" id="AY596297">
    <property type="protein sequence ID" value="AAV47590.1"/>
    <property type="molecule type" value="Genomic_DNA"/>
</dbReference>
<feature type="transmembrane region" description="Helical" evidence="6">
    <location>
        <begin position="73"/>
        <end position="91"/>
    </location>
</feature>
<organism evidence="8 9">
    <name type="scientific">Haloarcula marismortui (strain ATCC 43049 / DSM 3752 / JCM 8966 / VKM B-1809)</name>
    <name type="common">Halobacterium marismortui</name>
    <dbReference type="NCBI Taxonomy" id="272569"/>
    <lineage>
        <taxon>Archaea</taxon>
        <taxon>Methanobacteriati</taxon>
        <taxon>Methanobacteriota</taxon>
        <taxon>Stenosarchaea group</taxon>
        <taxon>Halobacteria</taxon>
        <taxon>Halobacteriales</taxon>
        <taxon>Haloarculaceae</taxon>
        <taxon>Haloarcula</taxon>
    </lineage>
</organism>
<feature type="transmembrane region" description="Helical" evidence="6">
    <location>
        <begin position="138"/>
        <end position="157"/>
    </location>
</feature>
<keyword evidence="5 6" id="KW-0472">Membrane</keyword>
<dbReference type="HOGENOM" id="CLU_001265_5_14_2"/>
<name>Q5UYR4_HALMA</name>
<proteinExistence type="predicted"/>
<keyword evidence="4 6" id="KW-1133">Transmembrane helix</keyword>
<feature type="transmembrane region" description="Helical" evidence="6">
    <location>
        <begin position="196"/>
        <end position="218"/>
    </location>
</feature>
<dbReference type="InterPro" id="IPR050189">
    <property type="entry name" value="MFS_Efflux_Transporters"/>
</dbReference>
<protein>
    <submittedName>
        <fullName evidence="8">Sugar and other transporter</fullName>
    </submittedName>
</protein>
<feature type="transmembrane region" description="Helical" evidence="6">
    <location>
        <begin position="163"/>
        <end position="184"/>
    </location>
</feature>
<accession>Q5UYR4</accession>
<dbReference type="InterPro" id="IPR011701">
    <property type="entry name" value="MFS"/>
</dbReference>
<keyword evidence="9" id="KW-1185">Reference proteome</keyword>
<feature type="transmembrane region" description="Helical" evidence="6">
    <location>
        <begin position="398"/>
        <end position="419"/>
    </location>
</feature>
<dbReference type="PANTHER" id="PTHR43124:SF3">
    <property type="entry name" value="CHLORAMPHENICOL EFFLUX PUMP RV0191"/>
    <property type="match status" value="1"/>
</dbReference>
<feature type="transmembrane region" description="Helical" evidence="6">
    <location>
        <begin position="361"/>
        <end position="386"/>
    </location>
</feature>